<proteinExistence type="predicted"/>
<gene>
    <name evidence="2" type="ORF">S01H1_25189</name>
</gene>
<feature type="region of interest" description="Disordered" evidence="1">
    <location>
        <begin position="1"/>
        <end position="27"/>
    </location>
</feature>
<feature type="compositionally biased region" description="Basic and acidic residues" evidence="1">
    <location>
        <begin position="8"/>
        <end position="20"/>
    </location>
</feature>
<accession>X0T2U0</accession>
<sequence length="54" mass="5965">IAIAQANPHEEWRAEKEGKPSPRGSGVTVMPFMMEPGEEIIVAKRLYEVLSNAV</sequence>
<protein>
    <submittedName>
        <fullName evidence="2">Uncharacterized protein</fullName>
    </submittedName>
</protein>
<dbReference type="AlphaFoldDB" id="X0T2U0"/>
<evidence type="ECO:0000256" key="1">
    <source>
        <dbReference type="SAM" id="MobiDB-lite"/>
    </source>
</evidence>
<organism evidence="2">
    <name type="scientific">marine sediment metagenome</name>
    <dbReference type="NCBI Taxonomy" id="412755"/>
    <lineage>
        <taxon>unclassified sequences</taxon>
        <taxon>metagenomes</taxon>
        <taxon>ecological metagenomes</taxon>
    </lineage>
</organism>
<dbReference type="EMBL" id="BARS01015187">
    <property type="protein sequence ID" value="GAF87818.1"/>
    <property type="molecule type" value="Genomic_DNA"/>
</dbReference>
<feature type="non-terminal residue" evidence="2">
    <location>
        <position position="1"/>
    </location>
</feature>
<comment type="caution">
    <text evidence="2">The sequence shown here is derived from an EMBL/GenBank/DDBJ whole genome shotgun (WGS) entry which is preliminary data.</text>
</comment>
<name>X0T2U0_9ZZZZ</name>
<evidence type="ECO:0000313" key="2">
    <source>
        <dbReference type="EMBL" id="GAF87818.1"/>
    </source>
</evidence>
<reference evidence="2" key="1">
    <citation type="journal article" date="2014" name="Front. Microbiol.">
        <title>High frequency of phylogenetically diverse reductive dehalogenase-homologous genes in deep subseafloor sedimentary metagenomes.</title>
        <authorList>
            <person name="Kawai M."/>
            <person name="Futagami T."/>
            <person name="Toyoda A."/>
            <person name="Takaki Y."/>
            <person name="Nishi S."/>
            <person name="Hori S."/>
            <person name="Arai W."/>
            <person name="Tsubouchi T."/>
            <person name="Morono Y."/>
            <person name="Uchiyama I."/>
            <person name="Ito T."/>
            <person name="Fujiyama A."/>
            <person name="Inagaki F."/>
            <person name="Takami H."/>
        </authorList>
    </citation>
    <scope>NUCLEOTIDE SEQUENCE</scope>
    <source>
        <strain evidence="2">Expedition CK06-06</strain>
    </source>
</reference>